<dbReference type="GO" id="GO:0042910">
    <property type="term" value="F:xenobiotic transmembrane transporter activity"/>
    <property type="evidence" value="ECO:0007669"/>
    <property type="project" value="TreeGrafter"/>
</dbReference>
<dbReference type="STRING" id="320771.Cflav_PD0532"/>
<feature type="region of interest" description="Disordered" evidence="1">
    <location>
        <begin position="1039"/>
        <end position="1059"/>
    </location>
</feature>
<dbReference type="EMBL" id="ABOX02000065">
    <property type="protein sequence ID" value="EEF57523.1"/>
    <property type="molecule type" value="Genomic_DNA"/>
</dbReference>
<keyword evidence="2" id="KW-1133">Transmembrane helix</keyword>
<dbReference type="OrthoDB" id="9757876at2"/>
<keyword evidence="4" id="KW-1185">Reference proteome</keyword>
<dbReference type="AlphaFoldDB" id="B9XRK4"/>
<sequence>MNLVEPSLRRPFTVIVAVISVILGAVLAWRQMPQDIFPSLGIPTIYVAQPYGGLDPAQMEGYLTYYYEYHFLYITGIEHVESKSIQGAALIKLQFHPGTDMAQAMSETVSYVNRARAFMPPGTVPPFVMRFDAGSVPVGNLVFSSETRTVGQLQDAALNLVRPIFATLPGVSAPPPFGGSARSILVNLKPDRLRAYNLTPDDIVSAVTAANTVSPSGNVILGDKYPIVPINSVVKNIKDLESTPIRTGTYPAVYLRDVGEVIDGSDIVTSYALVNGRRTVYIPVTKRSDASTLSVVSLVKQNLPKFQSVVPDDVKVSYEFDQSPYVIRAISGLVKEGLLGAVLTGLMVLLFLRDWRSAFIVVLNIPIALLAALFALWITHQTVNIMTLGGLALAVGILVDEATVTIENIHSHLTRGRPLARAALDATSETALPRLLAMLCILAVFIPAFFMVGAAKALFVPLALAVGFSMIASFILSSTLVPILSIWFLRHTAERSKAAGTKLHESSSFLRFQNRFANFSQRVLRLRWLVLLVYLGVAAAVIILFGRQLGTEIFPRVDAGQFQLRLRAQPGSRIEVTERIATNVLEIIKQEVGAQNIEITMGLIGVHASSYPVNFIHLWNSGPEEAVLQVQLKPTAPVKIDVLKERLRHRLASEMSGVKFSFEPGDIVSRIMSFGAPTPIEIAVSGPSLTASYEHAQKIRDQLLKIPALRDIQFGQSLDYPTVDVALNRERAGQLGVKTADATRSLVEATSSSRFTVPNYWADPNSGVSYQLQVQIPQTKISSLEEIKNVPVLSRDGKSVLLRNVASVTNSYTPGQYDRYNMQRTVTLTANLAGGDLGAISKQITRAIKDAGNPPPKVNINVRGQIVPLQQMLEGLRTGLLLAVAVIFLLLDANFQSLKLSLAVISTVPAVIAGVTIALWLTHTTLNIQSFMGAIMAVGVAVANAILLVTFAERNRLAGAASDDAAVEGVRSRLRPILMTSFAMIAGMLPMAIGFGEGAQQSAPLGRAVVGGLIAATFATLFILPSIFALIQKRSVTRSASLSPDDPDSVHFVPPRTTT</sequence>
<dbReference type="Gene3D" id="3.30.70.1430">
    <property type="entry name" value="Multidrug efflux transporter AcrB pore domain"/>
    <property type="match status" value="2"/>
</dbReference>
<dbReference type="GO" id="GO:0005886">
    <property type="term" value="C:plasma membrane"/>
    <property type="evidence" value="ECO:0007669"/>
    <property type="project" value="TreeGrafter"/>
</dbReference>
<keyword evidence="2" id="KW-0812">Transmembrane</keyword>
<dbReference type="Pfam" id="PF00873">
    <property type="entry name" value="ACR_tran"/>
    <property type="match status" value="1"/>
</dbReference>
<feature type="transmembrane region" description="Helical" evidence="2">
    <location>
        <begin position="12"/>
        <end position="29"/>
    </location>
</feature>
<feature type="transmembrane region" description="Helical" evidence="2">
    <location>
        <begin position="358"/>
        <end position="378"/>
    </location>
</feature>
<feature type="transmembrane region" description="Helical" evidence="2">
    <location>
        <begin position="977"/>
        <end position="996"/>
    </location>
</feature>
<feature type="transmembrane region" description="Helical" evidence="2">
    <location>
        <begin position="333"/>
        <end position="352"/>
    </location>
</feature>
<feature type="transmembrane region" description="Helical" evidence="2">
    <location>
        <begin position="528"/>
        <end position="546"/>
    </location>
</feature>
<dbReference type="SUPFAM" id="SSF82693">
    <property type="entry name" value="Multidrug efflux transporter AcrB pore domain, PN1, PN2, PC1 and PC2 subdomains"/>
    <property type="match status" value="2"/>
</dbReference>
<comment type="caution">
    <text evidence="3">The sequence shown here is derived from an EMBL/GenBank/DDBJ whole genome shotgun (WGS) entry which is preliminary data.</text>
</comment>
<gene>
    <name evidence="3" type="ORF">Cflav_PD0532</name>
</gene>
<dbReference type="SUPFAM" id="SSF82714">
    <property type="entry name" value="Multidrug efflux transporter AcrB TolC docking domain, DN and DC subdomains"/>
    <property type="match status" value="2"/>
</dbReference>
<feature type="transmembrane region" description="Helical" evidence="2">
    <location>
        <begin position="928"/>
        <end position="952"/>
    </location>
</feature>
<dbReference type="Gene3D" id="3.30.2090.10">
    <property type="entry name" value="Multidrug efflux transporter AcrB TolC docking domain, DN and DC subdomains"/>
    <property type="match status" value="2"/>
</dbReference>
<dbReference type="InterPro" id="IPR001036">
    <property type="entry name" value="Acrflvin-R"/>
</dbReference>
<evidence type="ECO:0000256" key="1">
    <source>
        <dbReference type="SAM" id="MobiDB-lite"/>
    </source>
</evidence>
<protein>
    <submittedName>
        <fullName evidence="3">Acriflavin resistance protein</fullName>
    </submittedName>
</protein>
<dbReference type="PRINTS" id="PR00702">
    <property type="entry name" value="ACRIFLAVINRP"/>
</dbReference>
<dbReference type="PANTHER" id="PTHR32063:SF8">
    <property type="entry name" value="CATION EFFLUX PROTEIN"/>
    <property type="match status" value="1"/>
</dbReference>
<feature type="transmembrane region" description="Helical" evidence="2">
    <location>
        <begin position="875"/>
        <end position="893"/>
    </location>
</feature>
<name>B9XRK4_PEDPL</name>
<feature type="transmembrane region" description="Helical" evidence="2">
    <location>
        <begin position="900"/>
        <end position="922"/>
    </location>
</feature>
<feature type="transmembrane region" description="Helical" evidence="2">
    <location>
        <begin position="465"/>
        <end position="489"/>
    </location>
</feature>
<dbReference type="Proteomes" id="UP000003688">
    <property type="component" value="Unassembled WGS sequence"/>
</dbReference>
<feature type="transmembrane region" description="Helical" evidence="2">
    <location>
        <begin position="1008"/>
        <end position="1031"/>
    </location>
</feature>
<evidence type="ECO:0000313" key="4">
    <source>
        <dbReference type="Proteomes" id="UP000003688"/>
    </source>
</evidence>
<proteinExistence type="predicted"/>
<feature type="transmembrane region" description="Helical" evidence="2">
    <location>
        <begin position="435"/>
        <end position="459"/>
    </location>
</feature>
<dbReference type="RefSeq" id="WP_007418437.1">
    <property type="nucleotide sequence ID" value="NZ_ABOX02000065.1"/>
</dbReference>
<evidence type="ECO:0000256" key="2">
    <source>
        <dbReference type="SAM" id="Phobius"/>
    </source>
</evidence>
<organism evidence="3 4">
    <name type="scientific">Pedosphaera parvula (strain Ellin514)</name>
    <dbReference type="NCBI Taxonomy" id="320771"/>
    <lineage>
        <taxon>Bacteria</taxon>
        <taxon>Pseudomonadati</taxon>
        <taxon>Verrucomicrobiota</taxon>
        <taxon>Pedosphaerae</taxon>
        <taxon>Pedosphaerales</taxon>
        <taxon>Pedosphaeraceae</taxon>
        <taxon>Pedosphaera</taxon>
    </lineage>
</organism>
<dbReference type="Gene3D" id="3.30.70.1320">
    <property type="entry name" value="Multidrug efflux transporter AcrB pore domain like"/>
    <property type="match status" value="1"/>
</dbReference>
<keyword evidence="2" id="KW-0472">Membrane</keyword>
<dbReference type="PANTHER" id="PTHR32063">
    <property type="match status" value="1"/>
</dbReference>
<accession>B9XRK4</accession>
<dbReference type="SUPFAM" id="SSF82866">
    <property type="entry name" value="Multidrug efflux transporter AcrB transmembrane domain"/>
    <property type="match status" value="2"/>
</dbReference>
<evidence type="ECO:0000313" key="3">
    <source>
        <dbReference type="EMBL" id="EEF57523.1"/>
    </source>
</evidence>
<dbReference type="Gene3D" id="3.30.70.1440">
    <property type="entry name" value="Multidrug efflux transporter AcrB pore domain"/>
    <property type="match status" value="1"/>
</dbReference>
<dbReference type="InterPro" id="IPR027463">
    <property type="entry name" value="AcrB_DN_DC_subdom"/>
</dbReference>
<reference evidence="3 4" key="1">
    <citation type="journal article" date="2011" name="J. Bacteriol.">
        <title>Genome sequence of 'Pedosphaera parvula' Ellin514, an aerobic Verrucomicrobial isolate from pasture soil.</title>
        <authorList>
            <person name="Kant R."/>
            <person name="van Passel M.W."/>
            <person name="Sangwan P."/>
            <person name="Palva A."/>
            <person name="Lucas S."/>
            <person name="Copeland A."/>
            <person name="Lapidus A."/>
            <person name="Glavina Del Rio T."/>
            <person name="Dalin E."/>
            <person name="Tice H."/>
            <person name="Bruce D."/>
            <person name="Goodwin L."/>
            <person name="Pitluck S."/>
            <person name="Chertkov O."/>
            <person name="Larimer F.W."/>
            <person name="Land M.L."/>
            <person name="Hauser L."/>
            <person name="Brettin T.S."/>
            <person name="Detter J.C."/>
            <person name="Han S."/>
            <person name="de Vos W.M."/>
            <person name="Janssen P.H."/>
            <person name="Smidt H."/>
        </authorList>
    </citation>
    <scope>NUCLEOTIDE SEQUENCE [LARGE SCALE GENOMIC DNA]</scope>
    <source>
        <strain evidence="3 4">Ellin514</strain>
    </source>
</reference>
<dbReference type="Gene3D" id="1.20.1640.10">
    <property type="entry name" value="Multidrug efflux transporter AcrB transmembrane domain"/>
    <property type="match status" value="2"/>
</dbReference>